<gene>
    <name evidence="3" type="ORF">GL286_19755</name>
</gene>
<dbReference type="InterPro" id="IPR009739">
    <property type="entry name" value="LprI-like_N"/>
</dbReference>
<keyword evidence="4" id="KW-1185">Reference proteome</keyword>
<feature type="signal peptide" evidence="1">
    <location>
        <begin position="1"/>
        <end position="21"/>
    </location>
</feature>
<dbReference type="AlphaFoldDB" id="A0A6L6JHD4"/>
<dbReference type="EMBL" id="WMIE01000023">
    <property type="protein sequence ID" value="MTH79947.1"/>
    <property type="molecule type" value="Genomic_DNA"/>
</dbReference>
<evidence type="ECO:0000313" key="3">
    <source>
        <dbReference type="EMBL" id="MTH79947.1"/>
    </source>
</evidence>
<dbReference type="Gene3D" id="1.20.1270.180">
    <property type="match status" value="1"/>
</dbReference>
<evidence type="ECO:0000313" key="4">
    <source>
        <dbReference type="Proteomes" id="UP000478183"/>
    </source>
</evidence>
<proteinExistence type="predicted"/>
<dbReference type="RefSeq" id="WP_155097297.1">
    <property type="nucleotide sequence ID" value="NZ_WMIE01000023.1"/>
</dbReference>
<comment type="caution">
    <text evidence="3">The sequence shown here is derived from an EMBL/GenBank/DDBJ whole genome shotgun (WGS) entry which is preliminary data.</text>
</comment>
<organism evidence="3 4">
    <name type="scientific">Paracoccus aestuariivivens</name>
    <dbReference type="NCBI Taxonomy" id="1820333"/>
    <lineage>
        <taxon>Bacteria</taxon>
        <taxon>Pseudomonadati</taxon>
        <taxon>Pseudomonadota</taxon>
        <taxon>Alphaproteobacteria</taxon>
        <taxon>Rhodobacterales</taxon>
        <taxon>Paracoccaceae</taxon>
        <taxon>Paracoccus</taxon>
    </lineage>
</organism>
<feature type="domain" description="Lysozyme inhibitor LprI-like N-terminal" evidence="2">
    <location>
        <begin position="34"/>
        <end position="121"/>
    </location>
</feature>
<dbReference type="OrthoDB" id="7340239at2"/>
<feature type="chain" id="PRO_5026705409" evidence="1">
    <location>
        <begin position="22"/>
        <end position="139"/>
    </location>
</feature>
<reference evidence="3 4" key="1">
    <citation type="submission" date="2019-11" db="EMBL/GenBank/DDBJ databases">
        <authorList>
            <person name="Dong K."/>
        </authorList>
    </citation>
    <scope>NUCLEOTIDE SEQUENCE [LARGE SCALE GENOMIC DNA]</scope>
    <source>
        <strain evidence="3 4">NBRC 111993</strain>
    </source>
</reference>
<sequence>MKSRVMMIALTTLTTALPLVADAQSPTVCADAIDQFTLNACAEQDYRTADRRLNEIYGKVSARLADIPDSKAALVRAQRAWIAFRDADCDFRASSVVEGSVYPMIHSSCLAELTEARSTALQSLLNCEEGDLSCPAPFD</sequence>
<keyword evidence="1" id="KW-0732">Signal</keyword>
<protein>
    <submittedName>
        <fullName evidence="3">DUF1311 domain-containing protein</fullName>
    </submittedName>
</protein>
<dbReference type="PANTHER" id="PTHR39176">
    <property type="entry name" value="PERIPLASMIC PROTEIN-RELATED"/>
    <property type="match status" value="1"/>
</dbReference>
<evidence type="ECO:0000259" key="2">
    <source>
        <dbReference type="Pfam" id="PF07007"/>
    </source>
</evidence>
<dbReference type="Proteomes" id="UP000478183">
    <property type="component" value="Unassembled WGS sequence"/>
</dbReference>
<dbReference type="PANTHER" id="PTHR39176:SF1">
    <property type="entry name" value="PERIPLASMIC PROTEIN"/>
    <property type="match status" value="1"/>
</dbReference>
<name>A0A6L6JHD4_9RHOB</name>
<evidence type="ECO:0000256" key="1">
    <source>
        <dbReference type="SAM" id="SignalP"/>
    </source>
</evidence>
<accession>A0A6L6JHD4</accession>
<dbReference type="Pfam" id="PF07007">
    <property type="entry name" value="LprI"/>
    <property type="match status" value="1"/>
</dbReference>